<evidence type="ECO:0000313" key="8">
    <source>
        <dbReference type="EMBL" id="KAI3406050.1"/>
    </source>
</evidence>
<keyword evidence="5 7" id="KW-0472">Membrane</keyword>
<organism evidence="8 9">
    <name type="scientific">Candida oxycetoniae</name>
    <dbReference type="NCBI Taxonomy" id="497107"/>
    <lineage>
        <taxon>Eukaryota</taxon>
        <taxon>Fungi</taxon>
        <taxon>Dikarya</taxon>
        <taxon>Ascomycota</taxon>
        <taxon>Saccharomycotina</taxon>
        <taxon>Pichiomycetes</taxon>
        <taxon>Debaryomycetaceae</taxon>
        <taxon>Candida/Lodderomyces clade</taxon>
        <taxon>Candida</taxon>
    </lineage>
</organism>
<feature type="transmembrane region" description="Helical" evidence="7">
    <location>
        <begin position="182"/>
        <end position="201"/>
    </location>
</feature>
<accession>A0AAI9T087</accession>
<reference evidence="8" key="1">
    <citation type="journal article" date="2022" name="DNA Res.">
        <title>Genome analysis of five recently described species of the CUG-Ser clade uncovers Candida theae as a new hybrid lineage with pathogenic potential in the Candida parapsilosis species complex.</title>
        <authorList>
            <person name="Mixao V."/>
            <person name="Del Olmo V."/>
            <person name="Hegedusova E."/>
            <person name="Saus E."/>
            <person name="Pryszcz L."/>
            <person name="Cillingova A."/>
            <person name="Nosek J."/>
            <person name="Gabaldon T."/>
        </authorList>
    </citation>
    <scope>NUCLEOTIDE SEQUENCE</scope>
    <source>
        <strain evidence="8">CBS 10844</strain>
    </source>
</reference>
<comment type="subcellular location">
    <subcellularLocation>
        <location evidence="1">Membrane</location>
        <topology evidence="1">Multi-pass membrane protein</topology>
    </subcellularLocation>
</comment>
<keyword evidence="2" id="KW-0813">Transport</keyword>
<comment type="caution">
    <text evidence="8">The sequence shown here is derived from an EMBL/GenBank/DDBJ whole genome shotgun (WGS) entry which is preliminary data.</text>
</comment>
<gene>
    <name evidence="8" type="ORF">KGF56_001269</name>
</gene>
<evidence type="ECO:0000256" key="1">
    <source>
        <dbReference type="ARBA" id="ARBA00004141"/>
    </source>
</evidence>
<feature type="transmembrane region" description="Helical" evidence="7">
    <location>
        <begin position="236"/>
        <end position="257"/>
    </location>
</feature>
<feature type="transmembrane region" description="Helical" evidence="7">
    <location>
        <begin position="545"/>
        <end position="566"/>
    </location>
</feature>
<name>A0AAI9T087_9ASCO</name>
<feature type="transmembrane region" description="Helical" evidence="7">
    <location>
        <begin position="479"/>
        <end position="500"/>
    </location>
</feature>
<dbReference type="FunFam" id="1.20.1250.20:FF:000065">
    <property type="entry name" value="Putative MFS pantothenate transporter"/>
    <property type="match status" value="1"/>
</dbReference>
<feature type="transmembrane region" description="Helical" evidence="7">
    <location>
        <begin position="425"/>
        <end position="444"/>
    </location>
</feature>
<feature type="transmembrane region" description="Helical" evidence="7">
    <location>
        <begin position="451"/>
        <end position="473"/>
    </location>
</feature>
<dbReference type="Pfam" id="PF07690">
    <property type="entry name" value="MFS_1"/>
    <property type="match status" value="1"/>
</dbReference>
<dbReference type="InterPro" id="IPR036259">
    <property type="entry name" value="MFS_trans_sf"/>
</dbReference>
<evidence type="ECO:0000256" key="6">
    <source>
        <dbReference type="ARBA" id="ARBA00037968"/>
    </source>
</evidence>
<feature type="transmembrane region" description="Helical" evidence="7">
    <location>
        <begin position="512"/>
        <end position="533"/>
    </location>
</feature>
<keyword evidence="3 7" id="KW-0812">Transmembrane</keyword>
<proteinExistence type="inferred from homology"/>
<evidence type="ECO:0000256" key="2">
    <source>
        <dbReference type="ARBA" id="ARBA00022448"/>
    </source>
</evidence>
<dbReference type="PANTHER" id="PTHR43791:SF15">
    <property type="entry name" value="TRANSPORTER SEO1-RELATED"/>
    <property type="match status" value="1"/>
</dbReference>
<dbReference type="AlphaFoldDB" id="A0AAI9T087"/>
<keyword evidence="4 7" id="KW-1133">Transmembrane helix</keyword>
<evidence type="ECO:0000256" key="7">
    <source>
        <dbReference type="SAM" id="Phobius"/>
    </source>
</evidence>
<evidence type="ECO:0000256" key="4">
    <source>
        <dbReference type="ARBA" id="ARBA00022989"/>
    </source>
</evidence>
<dbReference type="InterPro" id="IPR011701">
    <property type="entry name" value="MFS"/>
</dbReference>
<evidence type="ECO:0000256" key="5">
    <source>
        <dbReference type="ARBA" id="ARBA00023136"/>
    </source>
</evidence>
<dbReference type="GeneID" id="73378886"/>
<feature type="transmembrane region" description="Helical" evidence="7">
    <location>
        <begin position="380"/>
        <end position="405"/>
    </location>
</feature>
<dbReference type="PANTHER" id="PTHR43791">
    <property type="entry name" value="PERMEASE-RELATED"/>
    <property type="match status" value="1"/>
</dbReference>
<feature type="transmembrane region" description="Helical" evidence="7">
    <location>
        <begin position="269"/>
        <end position="289"/>
    </location>
</feature>
<dbReference type="GO" id="GO:0016020">
    <property type="term" value="C:membrane"/>
    <property type="evidence" value="ECO:0007669"/>
    <property type="project" value="UniProtKB-SubCell"/>
</dbReference>
<dbReference type="RefSeq" id="XP_049181795.1">
    <property type="nucleotide sequence ID" value="XM_049322374.1"/>
</dbReference>
<dbReference type="EMBL" id="JAHUZD010000026">
    <property type="protein sequence ID" value="KAI3406050.1"/>
    <property type="molecule type" value="Genomic_DNA"/>
</dbReference>
<protein>
    <submittedName>
        <fullName evidence="8">SEO1</fullName>
    </submittedName>
</protein>
<comment type="similarity">
    <text evidence="6">Belongs to the major facilitator superfamily. Allantoate permease family.</text>
</comment>
<dbReference type="SUPFAM" id="SSF103473">
    <property type="entry name" value="MFS general substrate transporter"/>
    <property type="match status" value="1"/>
</dbReference>
<dbReference type="Gene3D" id="1.20.1250.20">
    <property type="entry name" value="MFS general substrate transporter like domains"/>
    <property type="match status" value="1"/>
</dbReference>
<evidence type="ECO:0000256" key="3">
    <source>
        <dbReference type="ARBA" id="ARBA00022692"/>
    </source>
</evidence>
<sequence>MTKSVIFQRLKWGFLPVRRIVDEDEFGNFIDVIDGTDQESTRIVDATRSTENKSYVNDIDAKSQESKVIIEREIASTPVSSNEPELEFRDEAHRPWWKFFDEYEYRVNSNTKSGRKWYKWFHDDDTPAERRVILKIDLLLTFYSLMAYWVKYLDQTNLTNAYVGGMKESLNMEQNDFVNTQVMFSVGNIIFQIPFIYVLYALPLNYVLPTLDICWSILTVCLSQATNVAGLKAMRFFIGAFEAPSYFAYHALFASWFKGSTGEISRRAGFYYLGQYLGILTSGLLSGAIERRMGGVNGHEPWQWIFIIDGIISIVVGIIGYYMIPGTPEDCYSIFLSDEEIRIARRRMKRDQKDAKPRENALGHFLDKSIWKKIFTSWQFYVVGLWNIFCWNNSNGSSGAYALWLQSLTNEDGSPRFSPGVLQDYTALTPALGLIWLFLTCSFADFFKCRWGAIVFSQVFNVLGNILLAVWNLPERVKWFAWCLQYFGWAMAPVLYSWQGDICRKDIRVRQVILISMNVLAQQSTAWIAVLVWKTVESPRFLKGYSFTASSGFALTIWTFVVLWFYKRQEKQDARANGIVLYDSTKEDLEDVVKHTKGTGTETETETETKKI</sequence>
<evidence type="ECO:0000313" key="9">
    <source>
        <dbReference type="Proteomes" id="UP001202479"/>
    </source>
</evidence>
<dbReference type="GO" id="GO:0022857">
    <property type="term" value="F:transmembrane transporter activity"/>
    <property type="evidence" value="ECO:0007669"/>
    <property type="project" value="InterPro"/>
</dbReference>
<dbReference type="Proteomes" id="UP001202479">
    <property type="component" value="Unassembled WGS sequence"/>
</dbReference>
<keyword evidence="9" id="KW-1185">Reference proteome</keyword>
<feature type="transmembrane region" description="Helical" evidence="7">
    <location>
        <begin position="301"/>
        <end position="324"/>
    </location>
</feature>